<dbReference type="NCBIfam" id="TIGR04540">
    <property type="entry name" value="CLB_0814_fam"/>
    <property type="match status" value="1"/>
</dbReference>
<comment type="caution">
    <text evidence="1">The sequence shown here is derived from an EMBL/GenBank/DDBJ whole genome shotgun (WGS) entry which is preliminary data.</text>
</comment>
<evidence type="ECO:0000313" key="2">
    <source>
        <dbReference type="Proteomes" id="UP000694308"/>
    </source>
</evidence>
<dbReference type="Proteomes" id="UP000694308">
    <property type="component" value="Unassembled WGS sequence"/>
</dbReference>
<evidence type="ECO:0000313" key="1">
    <source>
        <dbReference type="EMBL" id="MBV7276540.1"/>
    </source>
</evidence>
<dbReference type="RefSeq" id="WP_218323622.1">
    <property type="nucleotide sequence ID" value="NZ_JAEEGC010000185.1"/>
</dbReference>
<dbReference type="InterPro" id="IPR030902">
    <property type="entry name" value="CLB_0814_fam"/>
</dbReference>
<organism evidence="1 2">
    <name type="scientific">Clostridium thailandense</name>
    <dbReference type="NCBI Taxonomy" id="2794346"/>
    <lineage>
        <taxon>Bacteria</taxon>
        <taxon>Bacillati</taxon>
        <taxon>Bacillota</taxon>
        <taxon>Clostridia</taxon>
        <taxon>Eubacteriales</taxon>
        <taxon>Clostridiaceae</taxon>
        <taxon>Clostridium</taxon>
    </lineage>
</organism>
<protein>
    <submittedName>
        <fullName evidence="1">TIGR04540 family protein</fullName>
    </submittedName>
</protein>
<proteinExistence type="predicted"/>
<sequence length="81" mass="9225">MRASYKNPKELESKLRDLVDTYLEGLLDYEELEQTVAAIINANGDRVYKNGFIPTRLSTALGYERTDIIAKIAETTKQLNM</sequence>
<dbReference type="AlphaFoldDB" id="A0A949TQ83"/>
<accession>A0A949TQ83</accession>
<reference evidence="1" key="1">
    <citation type="submission" date="2020-12" db="EMBL/GenBank/DDBJ databases">
        <title>Clostridium thailandense sp. nov., a novel acetogenic bacterium isolated from peat land soil in Thailand.</title>
        <authorList>
            <person name="Chaikitkaew S."/>
            <person name="Birkeland N.K."/>
        </authorList>
    </citation>
    <scope>NUCLEOTIDE SEQUENCE</scope>
    <source>
        <strain evidence="1">PL3</strain>
    </source>
</reference>
<gene>
    <name evidence="1" type="ORF">I6U48_27070</name>
</gene>
<dbReference type="EMBL" id="JAEEGC010000185">
    <property type="protein sequence ID" value="MBV7276540.1"/>
    <property type="molecule type" value="Genomic_DNA"/>
</dbReference>
<keyword evidence="2" id="KW-1185">Reference proteome</keyword>
<name>A0A949TQ83_9CLOT</name>